<protein>
    <submittedName>
        <fullName evidence="1">Uncharacterized protein</fullName>
    </submittedName>
</protein>
<feature type="non-terminal residue" evidence="1">
    <location>
        <position position="157"/>
    </location>
</feature>
<gene>
    <name evidence="1" type="ORF">THAOC_30140</name>
</gene>
<evidence type="ECO:0000313" key="1">
    <source>
        <dbReference type="EMBL" id="EJK50763.1"/>
    </source>
</evidence>
<dbReference type="Proteomes" id="UP000266841">
    <property type="component" value="Unassembled WGS sequence"/>
</dbReference>
<organism evidence="1 2">
    <name type="scientific">Thalassiosira oceanica</name>
    <name type="common">Marine diatom</name>
    <dbReference type="NCBI Taxonomy" id="159749"/>
    <lineage>
        <taxon>Eukaryota</taxon>
        <taxon>Sar</taxon>
        <taxon>Stramenopiles</taxon>
        <taxon>Ochrophyta</taxon>
        <taxon>Bacillariophyta</taxon>
        <taxon>Coscinodiscophyceae</taxon>
        <taxon>Thalassiosirophycidae</taxon>
        <taxon>Thalassiosirales</taxon>
        <taxon>Thalassiosiraceae</taxon>
        <taxon>Thalassiosira</taxon>
    </lineage>
</organism>
<reference evidence="1 2" key="1">
    <citation type="journal article" date="2012" name="Genome Biol.">
        <title>Genome and low-iron response of an oceanic diatom adapted to chronic iron limitation.</title>
        <authorList>
            <person name="Lommer M."/>
            <person name="Specht M."/>
            <person name="Roy A.S."/>
            <person name="Kraemer L."/>
            <person name="Andreson R."/>
            <person name="Gutowska M.A."/>
            <person name="Wolf J."/>
            <person name="Bergner S.V."/>
            <person name="Schilhabel M.B."/>
            <person name="Klostermeier U.C."/>
            <person name="Beiko R.G."/>
            <person name="Rosenstiel P."/>
            <person name="Hippler M."/>
            <person name="Laroche J."/>
        </authorList>
    </citation>
    <scope>NUCLEOTIDE SEQUENCE [LARGE SCALE GENOMIC DNA]</scope>
    <source>
        <strain evidence="1 2">CCMP1005</strain>
    </source>
</reference>
<keyword evidence="2" id="KW-1185">Reference proteome</keyword>
<dbReference type="AlphaFoldDB" id="K0RAS0"/>
<name>K0RAS0_THAOC</name>
<sequence length="157" mass="17253">MSSRFRARPLSTFIIQARFARLSGVSLKFERKLATLSSFSDPDKNDAASEPSHRLSARSFFFDGGWSSRQSTQQVSIGRRPPLVTPPLHTSISTNSLPLIQHARVNQMRTHSSSASSAAKVFLSKDAATAPVDYPTSDRFWRLPPAIAIHLSIGSGR</sequence>
<dbReference type="EMBL" id="AGNL01043014">
    <property type="protein sequence ID" value="EJK50763.1"/>
    <property type="molecule type" value="Genomic_DNA"/>
</dbReference>
<accession>K0RAS0</accession>
<evidence type="ECO:0000313" key="2">
    <source>
        <dbReference type="Proteomes" id="UP000266841"/>
    </source>
</evidence>
<comment type="caution">
    <text evidence="1">The sequence shown here is derived from an EMBL/GenBank/DDBJ whole genome shotgun (WGS) entry which is preliminary data.</text>
</comment>
<proteinExistence type="predicted"/>